<proteinExistence type="predicted"/>
<keyword evidence="2" id="KW-0560">Oxidoreductase</keyword>
<dbReference type="SUPFAM" id="SSF54665">
    <property type="entry name" value="CO dehydrogenase molybdoprotein N-domain-like"/>
    <property type="match status" value="1"/>
</dbReference>
<dbReference type="GO" id="GO:0005506">
    <property type="term" value="F:iron ion binding"/>
    <property type="evidence" value="ECO:0007669"/>
    <property type="project" value="InterPro"/>
</dbReference>
<evidence type="ECO:0000256" key="1">
    <source>
        <dbReference type="ARBA" id="ARBA00022505"/>
    </source>
</evidence>
<dbReference type="GO" id="GO:0016491">
    <property type="term" value="F:oxidoreductase activity"/>
    <property type="evidence" value="ECO:0007669"/>
    <property type="project" value="UniProtKB-KW"/>
</dbReference>
<dbReference type="OrthoDB" id="9758509at2"/>
<reference evidence="4 5" key="1">
    <citation type="submission" date="2019-09" db="EMBL/GenBank/DDBJ databases">
        <title>Genome sequence of Roseospira marina, one of the more divergent members of the non-sulfur purple photosynthetic bacterial family, the Rhodospirillaceae.</title>
        <authorList>
            <person name="Meyer T."/>
            <person name="Kyndt J."/>
        </authorList>
    </citation>
    <scope>NUCLEOTIDE SEQUENCE [LARGE SCALE GENOMIC DNA]</scope>
    <source>
        <strain evidence="4 5">DSM 15113</strain>
    </source>
</reference>
<dbReference type="SUPFAM" id="SSF56003">
    <property type="entry name" value="Molybdenum cofactor-binding domain"/>
    <property type="match status" value="1"/>
</dbReference>
<dbReference type="Pfam" id="PF01315">
    <property type="entry name" value="Ald_Xan_dh_C"/>
    <property type="match status" value="1"/>
</dbReference>
<dbReference type="Pfam" id="PF02738">
    <property type="entry name" value="MoCoBD_1"/>
    <property type="match status" value="1"/>
</dbReference>
<dbReference type="RefSeq" id="WP_150061866.1">
    <property type="nucleotide sequence ID" value="NZ_JACHII010000002.1"/>
</dbReference>
<dbReference type="InterPro" id="IPR008274">
    <property type="entry name" value="AldOxase/xan_DH_MoCoBD1"/>
</dbReference>
<dbReference type="InterPro" id="IPR016208">
    <property type="entry name" value="Ald_Oxase/xanthine_DH-like"/>
</dbReference>
<organism evidence="4 5">
    <name type="scientific">Roseospira marina</name>
    <dbReference type="NCBI Taxonomy" id="140057"/>
    <lineage>
        <taxon>Bacteria</taxon>
        <taxon>Pseudomonadati</taxon>
        <taxon>Pseudomonadota</taxon>
        <taxon>Alphaproteobacteria</taxon>
        <taxon>Rhodospirillales</taxon>
        <taxon>Rhodospirillaceae</taxon>
        <taxon>Roseospira</taxon>
    </lineage>
</organism>
<gene>
    <name evidence="4" type="ORF">F1188_07880</name>
</gene>
<comment type="caution">
    <text evidence="4">The sequence shown here is derived from an EMBL/GenBank/DDBJ whole genome shotgun (WGS) entry which is preliminary data.</text>
</comment>
<dbReference type="EMBL" id="VWPJ01000006">
    <property type="protein sequence ID" value="KAA5605935.1"/>
    <property type="molecule type" value="Genomic_DNA"/>
</dbReference>
<evidence type="ECO:0000313" key="5">
    <source>
        <dbReference type="Proteomes" id="UP000324065"/>
    </source>
</evidence>
<evidence type="ECO:0000259" key="3">
    <source>
        <dbReference type="SMART" id="SM01008"/>
    </source>
</evidence>
<dbReference type="Proteomes" id="UP000324065">
    <property type="component" value="Unassembled WGS sequence"/>
</dbReference>
<dbReference type="Pfam" id="PF20256">
    <property type="entry name" value="MoCoBD_2"/>
    <property type="match status" value="1"/>
</dbReference>
<name>A0A5M6IDY9_9PROT</name>
<dbReference type="PANTHER" id="PTHR11908:SF132">
    <property type="entry name" value="ALDEHYDE OXIDASE 1-RELATED"/>
    <property type="match status" value="1"/>
</dbReference>
<dbReference type="Gene3D" id="3.30.365.10">
    <property type="entry name" value="Aldehyde oxidase/xanthine dehydrogenase, molybdopterin binding domain"/>
    <property type="match status" value="4"/>
</dbReference>
<dbReference type="PANTHER" id="PTHR11908">
    <property type="entry name" value="XANTHINE DEHYDROGENASE"/>
    <property type="match status" value="1"/>
</dbReference>
<dbReference type="InterPro" id="IPR046867">
    <property type="entry name" value="AldOxase/xan_DH_MoCoBD2"/>
</dbReference>
<dbReference type="InterPro" id="IPR037165">
    <property type="entry name" value="AldOxase/xan_DH_Mopterin-bd_sf"/>
</dbReference>
<evidence type="ECO:0000256" key="2">
    <source>
        <dbReference type="ARBA" id="ARBA00023002"/>
    </source>
</evidence>
<sequence length="788" mass="82980">MGRFGAGQGIRRVEDARFLTGTGRYTDDIVLPGQVHGVVVRSPYAHGILTGVDTDDARAMPGVLGVFTAADLEAAGLGPIPIEMAVKNRDGSPMGAPERPTLARDRVRYAGEPVAFVVAETVHAARDAAEAVMLDVEPLDAVPDITAALAEGAPVLHPEVAPGNILFDWEMGDPAATEAAFAGAARVVTLDLVNSRLSPTFMEPRGAIGHFDTATDRYELYTGSQGSHNLRETLAKAVFHLPEERFRVVCPDVGGGFGTRLFVMSEHVLVLFAAKALGRPVKWIAERTEGFASDLHARDHRTRAELALDDTGRFLALRVDIRANMGAFCSQFGAFIPTSAGAAMSVGVYTIGTATVRSRGVMTNTVGTDAYRGAGRPEAAYMLERLIDVAAAETGVARDAIRRRNFIPPEALPYTSALGHVYDSGDFAAILDRAMAKADWAAGFEARRAVRAAAGRLRGIGLSYYVEACGGGRNFSEPATVQVAADGTVTVLIGTQSTGQGHETAYAQMAAAALGVPVETIRVRQGDTDEVKTGKGTGGSRSIPSGGASVVAAAATLIRRAKAVAAHLLEADGPDAIDHDPDTGLFRRPGSNRVLHLAEIAEAAKDPANRPPDLADQPGLVATEAYVSTHFTFPNGCHVCEVEVDPETGTTHIERYTIVDDMGVVLNPRLLEGQIIGGTVQGLSQALMEEIVYDPESGQLVTGTFQDYAVPHAGGIPDFSFEAVEDYPCRTNPLGVKGAGEAGTVGAAPAVINAVVDALAPLGIRHLDMPATPHRVWQAIQAARQETA</sequence>
<accession>A0A5M6IDY9</accession>
<keyword evidence="5" id="KW-1185">Reference proteome</keyword>
<dbReference type="AlphaFoldDB" id="A0A5M6IDY9"/>
<dbReference type="Gene3D" id="3.90.1170.50">
    <property type="entry name" value="Aldehyde oxidase/xanthine dehydrogenase, a/b hammerhead"/>
    <property type="match status" value="1"/>
</dbReference>
<dbReference type="InterPro" id="IPR000674">
    <property type="entry name" value="Ald_Oxase/Xan_DH_a/b"/>
</dbReference>
<feature type="domain" description="Aldehyde oxidase/xanthine dehydrogenase a/b hammerhead" evidence="3">
    <location>
        <begin position="20"/>
        <end position="140"/>
    </location>
</feature>
<dbReference type="InterPro" id="IPR036856">
    <property type="entry name" value="Ald_Oxase/Xan_DH_a/b_sf"/>
</dbReference>
<keyword evidence="1" id="KW-0500">Molybdenum</keyword>
<protein>
    <submittedName>
        <fullName evidence="4">Xanthine dehydrogenase family protein molybdopterin-binding subunit</fullName>
    </submittedName>
</protein>
<dbReference type="SMART" id="SM01008">
    <property type="entry name" value="Ald_Xan_dh_C"/>
    <property type="match status" value="1"/>
</dbReference>
<evidence type="ECO:0000313" key="4">
    <source>
        <dbReference type="EMBL" id="KAA5605935.1"/>
    </source>
</evidence>